<evidence type="ECO:0000313" key="1">
    <source>
        <dbReference type="EMBL" id="SDJ94579.1"/>
    </source>
</evidence>
<reference evidence="1 2" key="1">
    <citation type="submission" date="2016-10" db="EMBL/GenBank/DDBJ databases">
        <authorList>
            <person name="de Groot N.N."/>
        </authorList>
    </citation>
    <scope>NUCLEOTIDE SEQUENCE [LARGE SCALE GENOMIC DNA]</scope>
    <source>
        <strain evidence="1 2">CGMCC 1.10076</strain>
    </source>
</reference>
<sequence length="129" mass="14833">MKITFIKKNMILTKEEIGTALFENGVAANEPFLWFGKDPETGELSIQKNQSDYNAYVRHLNSIGIEYAEELDLEQFTGIHAQGITVIVFKINPENELSIGHNEFADFFNIEYGQSEEFIIIKIHYKLND</sequence>
<dbReference type="STRING" id="1128970.SAMN04487935_2082"/>
<proteinExistence type="predicted"/>
<dbReference type="Proteomes" id="UP000199580">
    <property type="component" value="Unassembled WGS sequence"/>
</dbReference>
<name>A0A1G8XVG0_9FLAO</name>
<dbReference type="RefSeq" id="WP_170227594.1">
    <property type="nucleotide sequence ID" value="NZ_BKAI01000011.1"/>
</dbReference>
<accession>A0A1G8XVG0</accession>
<organism evidence="1 2">
    <name type="scientific">Flavobacterium noncentrifugens</name>
    <dbReference type="NCBI Taxonomy" id="1128970"/>
    <lineage>
        <taxon>Bacteria</taxon>
        <taxon>Pseudomonadati</taxon>
        <taxon>Bacteroidota</taxon>
        <taxon>Flavobacteriia</taxon>
        <taxon>Flavobacteriales</taxon>
        <taxon>Flavobacteriaceae</taxon>
        <taxon>Flavobacterium</taxon>
    </lineage>
</organism>
<evidence type="ECO:0000313" key="2">
    <source>
        <dbReference type="Proteomes" id="UP000199580"/>
    </source>
</evidence>
<protein>
    <submittedName>
        <fullName evidence="1">Uncharacterized protein</fullName>
    </submittedName>
</protein>
<dbReference type="AlphaFoldDB" id="A0A1G8XVG0"/>
<dbReference type="EMBL" id="FNEZ01000003">
    <property type="protein sequence ID" value="SDJ94579.1"/>
    <property type="molecule type" value="Genomic_DNA"/>
</dbReference>
<keyword evidence="2" id="KW-1185">Reference proteome</keyword>
<gene>
    <name evidence="1" type="ORF">SAMN04487935_2082</name>
</gene>